<comment type="subcellular location">
    <subcellularLocation>
        <location evidence="1">Mitochondrion inner membrane</location>
        <topology evidence="1">Multi-pass membrane protein</topology>
    </subcellularLocation>
</comment>
<organism evidence="13 14">
    <name type="scientific">Microcebus murinus</name>
    <name type="common">Gray mouse lemur</name>
    <name type="synonym">Lemur murinus</name>
    <dbReference type="NCBI Taxonomy" id="30608"/>
    <lineage>
        <taxon>Eukaryota</taxon>
        <taxon>Metazoa</taxon>
        <taxon>Chordata</taxon>
        <taxon>Craniata</taxon>
        <taxon>Vertebrata</taxon>
        <taxon>Euteleostomi</taxon>
        <taxon>Mammalia</taxon>
        <taxon>Eutheria</taxon>
        <taxon>Euarchontoglires</taxon>
        <taxon>Primates</taxon>
        <taxon>Strepsirrhini</taxon>
        <taxon>Lemuriformes</taxon>
        <taxon>Cheirogaleidae</taxon>
        <taxon>Microcebus</taxon>
    </lineage>
</organism>
<keyword evidence="6" id="KW-0999">Mitochondrion inner membrane</keyword>
<keyword evidence="5" id="KW-0677">Repeat</keyword>
<dbReference type="Proteomes" id="UP000694394">
    <property type="component" value="Chromosome 2"/>
</dbReference>
<feature type="repeat" description="Solcar" evidence="10">
    <location>
        <begin position="116"/>
        <end position="192"/>
    </location>
</feature>
<reference evidence="13" key="3">
    <citation type="submission" date="2025-09" db="UniProtKB">
        <authorList>
            <consortium name="Ensembl"/>
        </authorList>
    </citation>
    <scope>IDENTIFICATION</scope>
</reference>
<proteinExistence type="inferred from homology"/>
<keyword evidence="9 10" id="KW-0472">Membrane</keyword>
<accession>A0A8C5W3N2</accession>
<feature type="repeat" description="Solcar" evidence="10">
    <location>
        <begin position="197"/>
        <end position="284"/>
    </location>
</feature>
<keyword evidence="4 10" id="KW-0812">Transmembrane</keyword>
<keyword evidence="7 12" id="KW-1133">Transmembrane helix</keyword>
<dbReference type="Ensembl" id="ENSMICT00000039937.2">
    <property type="protein sequence ID" value="ENSMICP00000036418.2"/>
    <property type="gene ID" value="ENSMICG00000005599.3"/>
</dbReference>
<dbReference type="GeneTree" id="ENSGT00940000155622"/>
<comment type="similarity">
    <text evidence="2 11">Belongs to the mitochondrial carrier (TC 2.A.29) family.</text>
</comment>
<name>A0A8C5W3N2_MICMU</name>
<dbReference type="PROSITE" id="PS50920">
    <property type="entry name" value="SOLCAR"/>
    <property type="match status" value="3"/>
</dbReference>
<protein>
    <recommendedName>
        <fullName evidence="15">Solute carrier family 25 member 51</fullName>
    </recommendedName>
</protein>
<dbReference type="InterPro" id="IPR023395">
    <property type="entry name" value="MCP_dom_sf"/>
</dbReference>
<evidence type="ECO:0000256" key="11">
    <source>
        <dbReference type="RuleBase" id="RU000488"/>
    </source>
</evidence>
<evidence type="ECO:0000256" key="12">
    <source>
        <dbReference type="SAM" id="Phobius"/>
    </source>
</evidence>
<dbReference type="SUPFAM" id="SSF103506">
    <property type="entry name" value="Mitochondrial carrier"/>
    <property type="match status" value="1"/>
</dbReference>
<evidence type="ECO:0000256" key="5">
    <source>
        <dbReference type="ARBA" id="ARBA00022737"/>
    </source>
</evidence>
<evidence type="ECO:0000313" key="14">
    <source>
        <dbReference type="Proteomes" id="UP000694394"/>
    </source>
</evidence>
<evidence type="ECO:0008006" key="15">
    <source>
        <dbReference type="Google" id="ProtNLM"/>
    </source>
</evidence>
<keyword evidence="8" id="KW-0496">Mitochondrion</keyword>
<evidence type="ECO:0000256" key="8">
    <source>
        <dbReference type="ARBA" id="ARBA00023128"/>
    </source>
</evidence>
<dbReference type="Gene3D" id="1.50.40.10">
    <property type="entry name" value="Mitochondrial carrier domain"/>
    <property type="match status" value="1"/>
</dbReference>
<evidence type="ECO:0000313" key="13">
    <source>
        <dbReference type="Ensembl" id="ENSMICP00000036418.2"/>
    </source>
</evidence>
<evidence type="ECO:0000256" key="1">
    <source>
        <dbReference type="ARBA" id="ARBA00004448"/>
    </source>
</evidence>
<evidence type="ECO:0000256" key="4">
    <source>
        <dbReference type="ARBA" id="ARBA00022692"/>
    </source>
</evidence>
<gene>
    <name evidence="13" type="primary">LOC105884212</name>
</gene>
<keyword evidence="3 11" id="KW-0813">Transport</keyword>
<sequence>MMDSEAHDKRPPILKSLKQDVSPHITNFGEMKHYLCGCCAAFNNVAITFPVQKVLFRQQLYGIKTRDAILQLRRDGFRNLYRGMLPPLMQKTTTLALMFGLYEDLSCLLRKHVSAPEFATRSVAAVLAGTTEAIFIPLERVQTLLQDHKHHDKFTNTTRLSREYYRGLVPILFRNGISNVLFFGLRGPIKEHLPTAANLVNDFICGGLLGAMLGFLFFPVNVVKTRIQSQIGGEFQSFPKVFKKIWLERDRKVTNLFRGVHLNYHQSLISWGIINATYEFLLKII</sequence>
<dbReference type="GO" id="GO:0005743">
    <property type="term" value="C:mitochondrial inner membrane"/>
    <property type="evidence" value="ECO:0007669"/>
    <property type="project" value="UniProtKB-SubCell"/>
</dbReference>
<dbReference type="AlphaFoldDB" id="A0A8C5W3N2"/>
<feature type="transmembrane region" description="Helical" evidence="12">
    <location>
        <begin position="168"/>
        <end position="187"/>
    </location>
</feature>
<dbReference type="InterPro" id="IPR052465">
    <property type="entry name" value="Mito_NAD+_Carrier"/>
</dbReference>
<feature type="repeat" description="Solcar" evidence="10">
    <location>
        <begin position="28"/>
        <end position="108"/>
    </location>
</feature>
<reference evidence="13" key="2">
    <citation type="submission" date="2025-08" db="UniProtKB">
        <authorList>
            <consortium name="Ensembl"/>
        </authorList>
    </citation>
    <scope>IDENTIFICATION</scope>
</reference>
<reference evidence="13" key="1">
    <citation type="submission" date="2016-12" db="EMBL/GenBank/DDBJ databases">
        <title>Mouse lemur reference genome and diversity panel.</title>
        <authorList>
            <person name="Harris R."/>
            <person name="Larsen P."/>
            <person name="Liu Y."/>
            <person name="Hughes D.S."/>
            <person name="Murali S."/>
            <person name="Raveendran M."/>
            <person name="Korchina V."/>
            <person name="Wang M."/>
            <person name="Jhangiani S."/>
            <person name="Bandaranaike D."/>
            <person name="Bellair M."/>
            <person name="Blankenburg K."/>
            <person name="Chao H."/>
            <person name="Dahdouli M."/>
            <person name="Dinh H."/>
            <person name="Doddapaneni H."/>
            <person name="English A."/>
            <person name="Firestine M."/>
            <person name="Gnanaolivu R."/>
            <person name="Gross S."/>
            <person name="Hernandez B."/>
            <person name="Javaid M."/>
            <person name="Jayaseelan J."/>
            <person name="Jones J."/>
            <person name="Khan Z."/>
            <person name="Kovar C."/>
            <person name="Kurapati P."/>
            <person name="Le B."/>
            <person name="Lee S."/>
            <person name="Li M."/>
            <person name="Mathew T."/>
            <person name="Narasimhan A."/>
            <person name="Ngo D."/>
            <person name="Nguyen L."/>
            <person name="Okwuonu G."/>
            <person name="Ongeri F."/>
            <person name="Osuji N."/>
            <person name="Pu L.-L."/>
            <person name="Puazo M."/>
            <person name="Quiroz J."/>
            <person name="Raj R."/>
            <person name="Rajbhandari K."/>
            <person name="Reid J.G."/>
            <person name="Santibanez J."/>
            <person name="Sexton D."/>
            <person name="Skinner E."/>
            <person name="Vee V."/>
            <person name="Weissenberger G."/>
            <person name="Wu Y."/>
            <person name="Xin Y."/>
            <person name="Han Y."/>
            <person name="Campbell C."/>
            <person name="Brown A."/>
            <person name="Sullivan B."/>
            <person name="Shelton J."/>
            <person name="Brown S."/>
            <person name="Dudchenko O."/>
            <person name="Machol I."/>
            <person name="Durand N."/>
            <person name="Shamim M."/>
            <person name="Lieberman A."/>
            <person name="Muzny D.M."/>
            <person name="Richards S."/>
            <person name="Yoder A."/>
            <person name="Worley K.C."/>
            <person name="Rogers J."/>
            <person name="Gibbs R.A."/>
        </authorList>
    </citation>
    <scope>NUCLEOTIDE SEQUENCE [LARGE SCALE GENOMIC DNA]</scope>
</reference>
<evidence type="ECO:0000256" key="9">
    <source>
        <dbReference type="ARBA" id="ARBA00023136"/>
    </source>
</evidence>
<evidence type="ECO:0000256" key="2">
    <source>
        <dbReference type="ARBA" id="ARBA00006375"/>
    </source>
</evidence>
<dbReference type="GO" id="GO:1990549">
    <property type="term" value="P:mitochondrial NAD transmembrane transport"/>
    <property type="evidence" value="ECO:0007669"/>
    <property type="project" value="TreeGrafter"/>
</dbReference>
<evidence type="ECO:0000256" key="3">
    <source>
        <dbReference type="ARBA" id="ARBA00022448"/>
    </source>
</evidence>
<keyword evidence="14" id="KW-1185">Reference proteome</keyword>
<dbReference type="EMBL" id="ABDC03002658">
    <property type="status" value="NOT_ANNOTATED_CDS"/>
    <property type="molecule type" value="Genomic_DNA"/>
</dbReference>
<evidence type="ECO:0000256" key="7">
    <source>
        <dbReference type="ARBA" id="ARBA00022989"/>
    </source>
</evidence>
<dbReference type="PANTHER" id="PTHR46131">
    <property type="entry name" value="SD08549P"/>
    <property type="match status" value="1"/>
</dbReference>
<dbReference type="GO" id="GO:0051724">
    <property type="term" value="F:NAD transmembrane transporter activity"/>
    <property type="evidence" value="ECO:0007669"/>
    <property type="project" value="TreeGrafter"/>
</dbReference>
<dbReference type="Pfam" id="PF00153">
    <property type="entry name" value="Mito_carr"/>
    <property type="match status" value="2"/>
</dbReference>
<feature type="transmembrane region" description="Helical" evidence="12">
    <location>
        <begin position="199"/>
        <end position="220"/>
    </location>
</feature>
<dbReference type="InterPro" id="IPR018108">
    <property type="entry name" value="MCP_transmembrane"/>
</dbReference>
<evidence type="ECO:0000256" key="6">
    <source>
        <dbReference type="ARBA" id="ARBA00022792"/>
    </source>
</evidence>
<dbReference type="PANTHER" id="PTHR46131:SF2">
    <property type="entry name" value="MITOCHONDRIAL NICOTINAMIDE ADENINE DINUCLEOTIDE TRANSPORTER SLC25A51-RELATED"/>
    <property type="match status" value="1"/>
</dbReference>
<evidence type="ECO:0000256" key="10">
    <source>
        <dbReference type="PROSITE-ProRule" id="PRU00282"/>
    </source>
</evidence>